<dbReference type="InterPro" id="IPR013022">
    <property type="entry name" value="Xyl_isomerase-like_TIM-brl"/>
</dbReference>
<sequence length="312" mass="36090">MAGLGNYEFHLGIAAISWVNDDIPGLGDHYSLDQILGEMREIGYEATEMGRTFPRKLEELKAILEKHEITLASKFVGTQFSNLQRKEQEVRDFEEWVRFLKDMDCEYVIVCEMGNSMHWDKDDPDKARITAPSEAQWKSMVDGLNESGRIAKKYGLELVYHPHAGTIVEQREDVDRLMAETDEDAVSLLYDTGHAFFGNYDPMDQLTRYYDRIKYVHYKDVREDIWNKTIKENLTFREAVLEGLFTVPGDGCIDFEPVLEELMKRGYRGWTVVEAEQDPDVAPPYKYAKMAKDHLDATMEKVLEKYGEKAGR</sequence>
<protein>
    <submittedName>
        <fullName evidence="2">2-keto-myo-inositol dehydratase</fullName>
    </submittedName>
</protein>
<dbReference type="EMBL" id="FNNC01000002">
    <property type="protein sequence ID" value="SDW46907.1"/>
    <property type="molecule type" value="Genomic_DNA"/>
</dbReference>
<dbReference type="InterPro" id="IPR050312">
    <property type="entry name" value="IolE/XylAMocC-like"/>
</dbReference>
<gene>
    <name evidence="2" type="ORF">SAMN05421781_1562</name>
</gene>
<dbReference type="InterPro" id="IPR036237">
    <property type="entry name" value="Xyl_isomerase-like_sf"/>
</dbReference>
<dbReference type="Proteomes" id="UP000199488">
    <property type="component" value="Unassembled WGS sequence"/>
</dbReference>
<feature type="domain" description="Xylose isomerase-like TIM barrel" evidence="1">
    <location>
        <begin position="39"/>
        <end position="285"/>
    </location>
</feature>
<organism evidence="2 3">
    <name type="scientific">Marinococcus luteus</name>
    <dbReference type="NCBI Taxonomy" id="1122204"/>
    <lineage>
        <taxon>Bacteria</taxon>
        <taxon>Bacillati</taxon>
        <taxon>Bacillota</taxon>
        <taxon>Bacilli</taxon>
        <taxon>Bacillales</taxon>
        <taxon>Bacillaceae</taxon>
        <taxon>Marinococcus</taxon>
    </lineage>
</organism>
<dbReference type="PANTHER" id="PTHR12110:SF41">
    <property type="entry name" value="INOSOSE DEHYDRATASE"/>
    <property type="match status" value="1"/>
</dbReference>
<reference evidence="2 3" key="1">
    <citation type="submission" date="2016-10" db="EMBL/GenBank/DDBJ databases">
        <authorList>
            <person name="de Groot N.N."/>
        </authorList>
    </citation>
    <scope>NUCLEOTIDE SEQUENCE [LARGE SCALE GENOMIC DNA]</scope>
    <source>
        <strain evidence="2 3">DSM 23126</strain>
    </source>
</reference>
<dbReference type="PANTHER" id="PTHR12110">
    <property type="entry name" value="HYDROXYPYRUVATE ISOMERASE"/>
    <property type="match status" value="1"/>
</dbReference>
<dbReference type="Gene3D" id="3.20.20.150">
    <property type="entry name" value="Divalent-metal-dependent TIM barrel enzymes"/>
    <property type="match status" value="1"/>
</dbReference>
<dbReference type="AlphaFoldDB" id="A0A1H2TT12"/>
<accession>A0A1H2TT12</accession>
<dbReference type="Pfam" id="PF01261">
    <property type="entry name" value="AP_endonuc_2"/>
    <property type="match status" value="1"/>
</dbReference>
<proteinExistence type="predicted"/>
<evidence type="ECO:0000259" key="1">
    <source>
        <dbReference type="Pfam" id="PF01261"/>
    </source>
</evidence>
<dbReference type="SUPFAM" id="SSF51658">
    <property type="entry name" value="Xylose isomerase-like"/>
    <property type="match status" value="1"/>
</dbReference>
<evidence type="ECO:0000313" key="3">
    <source>
        <dbReference type="Proteomes" id="UP000199488"/>
    </source>
</evidence>
<dbReference type="OrthoDB" id="9779184at2"/>
<dbReference type="RefSeq" id="WP_091613323.1">
    <property type="nucleotide sequence ID" value="NZ_FNNC01000002.1"/>
</dbReference>
<dbReference type="STRING" id="1122204.SAMN05421781_1562"/>
<name>A0A1H2TT12_9BACI</name>
<evidence type="ECO:0000313" key="2">
    <source>
        <dbReference type="EMBL" id="SDW46907.1"/>
    </source>
</evidence>
<dbReference type="NCBIfam" id="TIGR04379">
    <property type="entry name" value="myo_inos_iolE"/>
    <property type="match status" value="1"/>
</dbReference>
<keyword evidence="3" id="KW-1185">Reference proteome</keyword>
<dbReference type="InterPro" id="IPR030823">
    <property type="entry name" value="IolE/MocC"/>
</dbReference>